<evidence type="ECO:0000313" key="13">
    <source>
        <dbReference type="Proteomes" id="UP000653797"/>
    </source>
</evidence>
<dbReference type="InterPro" id="IPR036942">
    <property type="entry name" value="Beta-barrel_TonB_sf"/>
</dbReference>
<keyword evidence="13" id="KW-1185">Reference proteome</keyword>
<dbReference type="Pfam" id="PF07715">
    <property type="entry name" value="Plug"/>
    <property type="match status" value="1"/>
</dbReference>
<evidence type="ECO:0000256" key="9">
    <source>
        <dbReference type="RuleBase" id="RU003357"/>
    </source>
</evidence>
<evidence type="ECO:0000256" key="3">
    <source>
        <dbReference type="ARBA" id="ARBA00022452"/>
    </source>
</evidence>
<comment type="subcellular location">
    <subcellularLocation>
        <location evidence="1 8">Cell outer membrane</location>
        <topology evidence="1 8">Multi-pass membrane protein</topology>
    </subcellularLocation>
</comment>
<dbReference type="Proteomes" id="UP000653797">
    <property type="component" value="Unassembled WGS sequence"/>
</dbReference>
<evidence type="ECO:0000256" key="6">
    <source>
        <dbReference type="ARBA" id="ARBA00023136"/>
    </source>
</evidence>
<evidence type="ECO:0000256" key="8">
    <source>
        <dbReference type="PROSITE-ProRule" id="PRU01360"/>
    </source>
</evidence>
<dbReference type="Pfam" id="PF13715">
    <property type="entry name" value="CarbopepD_reg_2"/>
    <property type="match status" value="1"/>
</dbReference>
<dbReference type="RefSeq" id="WP_191040513.1">
    <property type="nucleotide sequence ID" value="NZ_JACXAA010000006.1"/>
</dbReference>
<dbReference type="InterPro" id="IPR023997">
    <property type="entry name" value="TonB-dep_OMP_SusC/RagA_CS"/>
</dbReference>
<dbReference type="InterPro" id="IPR039426">
    <property type="entry name" value="TonB-dep_rcpt-like"/>
</dbReference>
<evidence type="ECO:0000256" key="2">
    <source>
        <dbReference type="ARBA" id="ARBA00022448"/>
    </source>
</evidence>
<keyword evidence="4 8" id="KW-0812">Transmembrane</keyword>
<proteinExistence type="inferred from homology"/>
<keyword evidence="3 8" id="KW-1134">Transmembrane beta strand</keyword>
<dbReference type="AlphaFoldDB" id="A0A927B3F1"/>
<evidence type="ECO:0000259" key="11">
    <source>
        <dbReference type="Pfam" id="PF07715"/>
    </source>
</evidence>
<reference evidence="12" key="1">
    <citation type="submission" date="2020-09" db="EMBL/GenBank/DDBJ databases">
        <authorList>
            <person name="Kim M.K."/>
        </authorList>
    </citation>
    <scope>NUCLEOTIDE SEQUENCE</scope>
    <source>
        <strain evidence="12">BT704</strain>
    </source>
</reference>
<name>A0A927B3F1_9BACT</name>
<dbReference type="Gene3D" id="2.60.40.1120">
    <property type="entry name" value="Carboxypeptidase-like, regulatory domain"/>
    <property type="match status" value="1"/>
</dbReference>
<dbReference type="Gene3D" id="2.170.130.10">
    <property type="entry name" value="TonB-dependent receptor, plug domain"/>
    <property type="match status" value="1"/>
</dbReference>
<feature type="domain" description="TonB-dependent receptor-like beta-barrel" evidence="10">
    <location>
        <begin position="438"/>
        <end position="954"/>
    </location>
</feature>
<accession>A0A927B3F1</accession>
<feature type="domain" description="TonB-dependent receptor plug" evidence="11">
    <location>
        <begin position="136"/>
        <end position="246"/>
    </location>
</feature>
<evidence type="ECO:0000256" key="4">
    <source>
        <dbReference type="ARBA" id="ARBA00022692"/>
    </source>
</evidence>
<gene>
    <name evidence="12" type="ORF">IC230_18470</name>
</gene>
<dbReference type="SUPFAM" id="SSF49464">
    <property type="entry name" value="Carboxypeptidase regulatory domain-like"/>
    <property type="match status" value="1"/>
</dbReference>
<evidence type="ECO:0000256" key="7">
    <source>
        <dbReference type="ARBA" id="ARBA00023237"/>
    </source>
</evidence>
<dbReference type="EMBL" id="JACXAA010000006">
    <property type="protein sequence ID" value="MBD2754895.1"/>
    <property type="molecule type" value="Genomic_DNA"/>
</dbReference>
<keyword evidence="5 9" id="KW-0798">TonB box</keyword>
<comment type="similarity">
    <text evidence="8 9">Belongs to the TonB-dependent receptor family.</text>
</comment>
<dbReference type="InterPro" id="IPR000531">
    <property type="entry name" value="Beta-barrel_TonB"/>
</dbReference>
<evidence type="ECO:0000256" key="5">
    <source>
        <dbReference type="ARBA" id="ARBA00023077"/>
    </source>
</evidence>
<dbReference type="NCBIfam" id="TIGR04056">
    <property type="entry name" value="OMP_RagA_SusC"/>
    <property type="match status" value="1"/>
</dbReference>
<keyword evidence="2 8" id="KW-0813">Transport</keyword>
<dbReference type="PROSITE" id="PS52016">
    <property type="entry name" value="TONB_DEPENDENT_REC_3"/>
    <property type="match status" value="1"/>
</dbReference>
<dbReference type="Pfam" id="PF00593">
    <property type="entry name" value="TonB_dep_Rec_b-barrel"/>
    <property type="match status" value="1"/>
</dbReference>
<evidence type="ECO:0000256" key="1">
    <source>
        <dbReference type="ARBA" id="ARBA00004571"/>
    </source>
</evidence>
<organism evidence="12 13">
    <name type="scientific">Spirosoma validum</name>
    <dbReference type="NCBI Taxonomy" id="2771355"/>
    <lineage>
        <taxon>Bacteria</taxon>
        <taxon>Pseudomonadati</taxon>
        <taxon>Bacteroidota</taxon>
        <taxon>Cytophagia</taxon>
        <taxon>Cytophagales</taxon>
        <taxon>Cytophagaceae</taxon>
        <taxon>Spirosoma</taxon>
    </lineage>
</organism>
<protein>
    <submittedName>
        <fullName evidence="12">TonB-dependent receptor</fullName>
    </submittedName>
</protein>
<dbReference type="SUPFAM" id="SSF56935">
    <property type="entry name" value="Porins"/>
    <property type="match status" value="1"/>
</dbReference>
<dbReference type="InterPro" id="IPR008969">
    <property type="entry name" value="CarboxyPept-like_regulatory"/>
</dbReference>
<dbReference type="InterPro" id="IPR012910">
    <property type="entry name" value="Plug_dom"/>
</dbReference>
<keyword evidence="7 8" id="KW-0998">Cell outer membrane</keyword>
<dbReference type="InterPro" id="IPR023996">
    <property type="entry name" value="TonB-dep_OMP_SusC/RagA"/>
</dbReference>
<dbReference type="NCBIfam" id="TIGR04057">
    <property type="entry name" value="SusC_RagA_signa"/>
    <property type="match status" value="1"/>
</dbReference>
<comment type="caution">
    <text evidence="12">The sequence shown here is derived from an EMBL/GenBank/DDBJ whole genome shotgun (WGS) entry which is preliminary data.</text>
</comment>
<evidence type="ECO:0000313" key="12">
    <source>
        <dbReference type="EMBL" id="MBD2754895.1"/>
    </source>
</evidence>
<dbReference type="Gene3D" id="2.40.170.20">
    <property type="entry name" value="TonB-dependent receptor, beta-barrel domain"/>
    <property type="match status" value="1"/>
</dbReference>
<dbReference type="InterPro" id="IPR037066">
    <property type="entry name" value="Plug_dom_sf"/>
</dbReference>
<dbReference type="FunFam" id="2.170.130.10:FF:000008">
    <property type="entry name" value="SusC/RagA family TonB-linked outer membrane protein"/>
    <property type="match status" value="1"/>
</dbReference>
<dbReference type="GO" id="GO:0009279">
    <property type="term" value="C:cell outer membrane"/>
    <property type="evidence" value="ECO:0007669"/>
    <property type="project" value="UniProtKB-SubCell"/>
</dbReference>
<keyword evidence="6 8" id="KW-0472">Membrane</keyword>
<keyword evidence="12" id="KW-0675">Receptor</keyword>
<evidence type="ECO:0000259" key="10">
    <source>
        <dbReference type="Pfam" id="PF00593"/>
    </source>
</evidence>
<sequence>MTNQVRCRQNVFVTAILTAIVLVTNVQFSEASTSHAHHEAIQKISGTVTDENGAGLPGVSVIRKATTAGVTTDNNGKFSIDVNSGDVLVFSFVGYLKEEVKIASQTVVNIQLKPDTKALEEVVVTGYGNQKRAEFVGSSAAIKSTTIQEMPVTSVESAMQGRMTGVQVQQSSGQPGAGVSIRVRGVTSIAGGNEPLFVIDGVPQFNNDNRALNGLSSFNSSDIESIEVLKDASATAIYGSRGANGVVQITTKSGKAGQNRITYDASFTNQTIQRKMNVMDGTQYLDFTKRYYTNSSLAIPSEVTNATNANTYWQDQVVRSALQQSHTLSFSGGTEKTQYYVSGNYLTQPGIILATNFFRGSLRFNLNTQLNSRISLRTYMTVARTQSNGFSASDNSPTRYMGKNGVGAMVLASPTVAPYNADGTYGNPRPFSFSGIDVENPLAFTKESLDRNTVTRFQGGMDFSVKMIEGLTNTTRVGIDYFTARADLYFPIVLAQLSSGVGIGQLTTTNSINVVAEDFMEYKKKLGKLDFEGVVGASVQATQVDLIQLLGSKYINDDLKDYNFSAAGSVSKPVTDIIKNNLVSAFGRLRLNYNDRYLFSASLRRDGASVFSKNHKYGTFPSVGLAWRASEEPWLKQFSMLSNLKVRGSWGQSGNPAIQPYQSLLVGNIINTAQGAGSGLVVGLSPTLPNDNLTWETTTQTNVGMDAGLLNDKFRASFDYYVKNTTSLLATVQLAPSTGYNTIIDNVGQVQNKGFELEVGADLLNTNDLRWMVDANLSINKNKVIATKNNLPISSGNSRITPGDPLSAFYGPKTNGVDAKGELAFEDINNDGIIDGRDNQFLGSPYPTSIIGLTNSIRYKRLNFTMTWSSVQGNRIDNQLLFTLAEPTPAFNRIDNIYDYYPNPKAGIVHRRSELFIQDGSYVRLRNIRLDYRLPLGNQTVIKSANVYVSGQNLITFTNYKGFDPEVNAFSGNSLQQGVDNGVYPGVKSVTLGVSVSF</sequence>